<gene>
    <name evidence="2" type="ORF">SAMN05421641_11245</name>
</gene>
<accession>A0A1N6UWD7</accession>
<sequence>MRWLCRIGWFVLLWCLGPAVLAVLALLVRP</sequence>
<evidence type="ECO:0000313" key="2">
    <source>
        <dbReference type="EMBL" id="SIQ69556.1"/>
    </source>
</evidence>
<evidence type="ECO:0000256" key="1">
    <source>
        <dbReference type="SAM" id="Phobius"/>
    </source>
</evidence>
<proteinExistence type="predicted"/>
<evidence type="ECO:0008006" key="4">
    <source>
        <dbReference type="Google" id="ProtNLM"/>
    </source>
</evidence>
<keyword evidence="1" id="KW-0472">Membrane</keyword>
<evidence type="ECO:0000313" key="3">
    <source>
        <dbReference type="Proteomes" id="UP000323956"/>
    </source>
</evidence>
<keyword evidence="1" id="KW-0812">Transmembrane</keyword>
<dbReference type="Proteomes" id="UP000323956">
    <property type="component" value="Unassembled WGS sequence"/>
</dbReference>
<organism evidence="2 3">
    <name type="scientific">Paracoccus thiocyanatus</name>
    <dbReference type="NCBI Taxonomy" id="34006"/>
    <lineage>
        <taxon>Bacteria</taxon>
        <taxon>Pseudomonadati</taxon>
        <taxon>Pseudomonadota</taxon>
        <taxon>Alphaproteobacteria</taxon>
        <taxon>Rhodobacterales</taxon>
        <taxon>Paracoccaceae</taxon>
        <taxon>Paracoccus</taxon>
    </lineage>
</organism>
<keyword evidence="1" id="KW-1133">Transmembrane helix</keyword>
<reference evidence="2 3" key="1">
    <citation type="submission" date="2017-01" db="EMBL/GenBank/DDBJ databases">
        <authorList>
            <person name="Varghese N."/>
            <person name="Submissions S."/>
        </authorList>
    </citation>
    <scope>NUCLEOTIDE SEQUENCE [LARGE SCALE GENOMIC DNA]</scope>
    <source>
        <strain evidence="2 3">ATCC 700171</strain>
    </source>
</reference>
<protein>
    <recommendedName>
        <fullName evidence="4">DUF2474 domain-containing protein</fullName>
    </recommendedName>
</protein>
<dbReference type="AlphaFoldDB" id="A0A1N6UWD7"/>
<dbReference type="EMBL" id="FTMK01000012">
    <property type="protein sequence ID" value="SIQ69556.1"/>
    <property type="molecule type" value="Genomic_DNA"/>
</dbReference>
<feature type="transmembrane region" description="Helical" evidence="1">
    <location>
        <begin position="7"/>
        <end position="28"/>
    </location>
</feature>
<name>A0A1N6UWD7_9RHOB</name>